<proteinExistence type="predicted"/>
<reference evidence="1" key="2">
    <citation type="submission" date="2021-04" db="EMBL/GenBank/DDBJ databases">
        <authorList>
            <person name="Gilroy R."/>
        </authorList>
    </citation>
    <scope>NUCLEOTIDE SEQUENCE</scope>
    <source>
        <strain evidence="1">G4-2901</strain>
    </source>
</reference>
<dbReference type="Proteomes" id="UP000783796">
    <property type="component" value="Unassembled WGS sequence"/>
</dbReference>
<evidence type="ECO:0000313" key="2">
    <source>
        <dbReference type="Proteomes" id="UP000783796"/>
    </source>
</evidence>
<name>A0A948WWU7_9BACT</name>
<sequence length="95" mass="10585">MKKQTIAPAQQAGFSTLEMWLNSESKLFTTFFADKGETISRKKALADFQMILSLVILLTFSFANPVMTLICALWFASSVILVKMVERSSDKEGGK</sequence>
<organism evidence="1 2">
    <name type="scientific">Candidatus Phocaeicola faecigallinarum</name>
    <dbReference type="NCBI Taxonomy" id="2838732"/>
    <lineage>
        <taxon>Bacteria</taxon>
        <taxon>Pseudomonadati</taxon>
        <taxon>Bacteroidota</taxon>
        <taxon>Bacteroidia</taxon>
        <taxon>Bacteroidales</taxon>
        <taxon>Bacteroidaceae</taxon>
        <taxon>Phocaeicola</taxon>
    </lineage>
</organism>
<dbReference type="AlphaFoldDB" id="A0A948WWU7"/>
<comment type="caution">
    <text evidence="1">The sequence shown here is derived from an EMBL/GenBank/DDBJ whole genome shotgun (WGS) entry which is preliminary data.</text>
</comment>
<protein>
    <submittedName>
        <fullName evidence="1">Uncharacterized protein</fullName>
    </submittedName>
</protein>
<evidence type="ECO:0000313" key="1">
    <source>
        <dbReference type="EMBL" id="MBU3838065.1"/>
    </source>
</evidence>
<gene>
    <name evidence="1" type="ORF">H9777_07080</name>
</gene>
<accession>A0A948WWU7</accession>
<dbReference type="EMBL" id="JAHLFW010000063">
    <property type="protein sequence ID" value="MBU3838065.1"/>
    <property type="molecule type" value="Genomic_DNA"/>
</dbReference>
<reference evidence="1" key="1">
    <citation type="journal article" date="2021" name="PeerJ">
        <title>Extensive microbial diversity within the chicken gut microbiome revealed by metagenomics and culture.</title>
        <authorList>
            <person name="Gilroy R."/>
            <person name="Ravi A."/>
            <person name="Getino M."/>
            <person name="Pursley I."/>
            <person name="Horton D.L."/>
            <person name="Alikhan N.F."/>
            <person name="Baker D."/>
            <person name="Gharbi K."/>
            <person name="Hall N."/>
            <person name="Watson M."/>
            <person name="Adriaenssens E.M."/>
            <person name="Foster-Nyarko E."/>
            <person name="Jarju S."/>
            <person name="Secka A."/>
            <person name="Antonio M."/>
            <person name="Oren A."/>
            <person name="Chaudhuri R.R."/>
            <person name="La Ragione R."/>
            <person name="Hildebrand F."/>
            <person name="Pallen M.J."/>
        </authorList>
    </citation>
    <scope>NUCLEOTIDE SEQUENCE</scope>
    <source>
        <strain evidence="1">G4-2901</strain>
    </source>
</reference>